<organism evidence="3 4">
    <name type="scientific">Strongyloides venezuelensis</name>
    <name type="common">Threadworm</name>
    <dbReference type="NCBI Taxonomy" id="75913"/>
    <lineage>
        <taxon>Eukaryota</taxon>
        <taxon>Metazoa</taxon>
        <taxon>Ecdysozoa</taxon>
        <taxon>Nematoda</taxon>
        <taxon>Chromadorea</taxon>
        <taxon>Rhabditida</taxon>
        <taxon>Tylenchina</taxon>
        <taxon>Panagrolaimomorpha</taxon>
        <taxon>Strongyloidoidea</taxon>
        <taxon>Strongyloididae</taxon>
        <taxon>Strongyloides</taxon>
    </lineage>
</organism>
<accession>A0A0K0F3T0</accession>
<evidence type="ECO:0000313" key="4">
    <source>
        <dbReference type="WBParaSite" id="SVE_0346400.1"/>
    </source>
</evidence>
<feature type="compositionally biased region" description="Acidic residues" evidence="1">
    <location>
        <begin position="157"/>
        <end position="167"/>
    </location>
</feature>
<feature type="compositionally biased region" description="Basic and acidic residues" evidence="1">
    <location>
        <begin position="56"/>
        <end position="73"/>
    </location>
</feature>
<reference evidence="4" key="2">
    <citation type="submission" date="2015-08" db="UniProtKB">
        <authorList>
            <consortium name="WormBaseParasite"/>
        </authorList>
    </citation>
    <scope>IDENTIFICATION</scope>
</reference>
<proteinExistence type="predicted"/>
<name>A0A0K0F3T0_STRVS</name>
<protein>
    <submittedName>
        <fullName evidence="4">Zgc:</fullName>
    </submittedName>
</protein>
<dbReference type="WBParaSite" id="SVE_0346400.1">
    <property type="protein sequence ID" value="SVE_0346400.1"/>
    <property type="gene ID" value="SVE_0346400"/>
</dbReference>
<feature type="compositionally biased region" description="Basic residues" evidence="1">
    <location>
        <begin position="107"/>
        <end position="147"/>
    </location>
</feature>
<evidence type="ECO:0000256" key="2">
    <source>
        <dbReference type="SAM" id="SignalP"/>
    </source>
</evidence>
<dbReference type="AlphaFoldDB" id="A0A0K0F3T0"/>
<evidence type="ECO:0000313" key="3">
    <source>
        <dbReference type="Proteomes" id="UP000035680"/>
    </source>
</evidence>
<sequence length="192" mass="21840">MLLFELFLITFFLNVIQSELYESKPGELSEVASSVQETSISLNDLVKSNIKNNIAKRDVPGAREQEDSMDKSTRVQSEQLRHLVPRSSKARTLLQSRGQRRSGRDGRKGRRVQKGRRGRSRGRGRPSRGRSPRRGRQGSTRRGRGRRFQSPAGNTALEEEAAVEDAAEERSVSDYGYDYPSPAYYYDADYYC</sequence>
<keyword evidence="3" id="KW-1185">Reference proteome</keyword>
<feature type="chain" id="PRO_5005329118" evidence="2">
    <location>
        <begin position="19"/>
        <end position="192"/>
    </location>
</feature>
<feature type="region of interest" description="Disordered" evidence="1">
    <location>
        <begin position="56"/>
        <end position="176"/>
    </location>
</feature>
<dbReference type="Proteomes" id="UP000035680">
    <property type="component" value="Unassembled WGS sequence"/>
</dbReference>
<evidence type="ECO:0000256" key="1">
    <source>
        <dbReference type="SAM" id="MobiDB-lite"/>
    </source>
</evidence>
<reference evidence="3" key="1">
    <citation type="submission" date="2014-07" db="EMBL/GenBank/DDBJ databases">
        <authorList>
            <person name="Martin A.A"/>
            <person name="De Silva N."/>
        </authorList>
    </citation>
    <scope>NUCLEOTIDE SEQUENCE</scope>
</reference>
<feature type="signal peptide" evidence="2">
    <location>
        <begin position="1"/>
        <end position="18"/>
    </location>
</feature>
<keyword evidence="2" id="KW-0732">Signal</keyword>